<dbReference type="AlphaFoldDB" id="A0A8X8YDT8"/>
<organism evidence="1">
    <name type="scientific">Salvia splendens</name>
    <name type="common">Scarlet sage</name>
    <dbReference type="NCBI Taxonomy" id="180675"/>
    <lineage>
        <taxon>Eukaryota</taxon>
        <taxon>Viridiplantae</taxon>
        <taxon>Streptophyta</taxon>
        <taxon>Embryophyta</taxon>
        <taxon>Tracheophyta</taxon>
        <taxon>Spermatophyta</taxon>
        <taxon>Magnoliopsida</taxon>
        <taxon>eudicotyledons</taxon>
        <taxon>Gunneridae</taxon>
        <taxon>Pentapetalae</taxon>
        <taxon>asterids</taxon>
        <taxon>lamiids</taxon>
        <taxon>Lamiales</taxon>
        <taxon>Lamiaceae</taxon>
        <taxon>Nepetoideae</taxon>
        <taxon>Mentheae</taxon>
        <taxon>Salviinae</taxon>
        <taxon>Salvia</taxon>
        <taxon>Salvia subgen. Calosphace</taxon>
        <taxon>core Calosphace</taxon>
    </lineage>
</organism>
<keyword evidence="2" id="KW-1185">Reference proteome</keyword>
<reference evidence="1" key="2">
    <citation type="submission" date="2020-08" db="EMBL/GenBank/DDBJ databases">
        <title>Plant Genome Project.</title>
        <authorList>
            <person name="Zhang R.-G."/>
        </authorList>
    </citation>
    <scope>NUCLEOTIDE SEQUENCE</scope>
    <source>
        <strain evidence="1">Huo1</strain>
        <tissue evidence="1">Leaf</tissue>
    </source>
</reference>
<protein>
    <submittedName>
        <fullName evidence="1">Uncharacterized protein</fullName>
    </submittedName>
</protein>
<proteinExistence type="predicted"/>
<dbReference type="Proteomes" id="UP000298416">
    <property type="component" value="Unassembled WGS sequence"/>
</dbReference>
<reference evidence="1" key="1">
    <citation type="submission" date="2018-01" db="EMBL/GenBank/DDBJ databases">
        <authorList>
            <person name="Mao J.F."/>
        </authorList>
    </citation>
    <scope>NUCLEOTIDE SEQUENCE</scope>
    <source>
        <strain evidence="1">Huo1</strain>
        <tissue evidence="1">Leaf</tissue>
    </source>
</reference>
<gene>
    <name evidence="1" type="ORF">SASPL_108836</name>
</gene>
<accession>A0A8X8YDT8</accession>
<evidence type="ECO:0000313" key="1">
    <source>
        <dbReference type="EMBL" id="KAG6430763.1"/>
    </source>
</evidence>
<evidence type="ECO:0000313" key="2">
    <source>
        <dbReference type="Proteomes" id="UP000298416"/>
    </source>
</evidence>
<name>A0A8X8YDT8_SALSN</name>
<comment type="caution">
    <text evidence="1">The sequence shown here is derived from an EMBL/GenBank/DDBJ whole genome shotgun (WGS) entry which is preliminary data.</text>
</comment>
<sequence length="111" mass="12916">MKQESRIVPHSVSQKRCELKMAQYVIKDEVCFRAVEKSRFVALVNEFEQRLQMSGRKKVAAKCFKNSYVLCDSLSMFALQIELEEKCIDSDLTLSKVAKAIKLKFEKYWGI</sequence>
<dbReference type="EMBL" id="PNBA02000003">
    <property type="protein sequence ID" value="KAG6430763.1"/>
    <property type="molecule type" value="Genomic_DNA"/>
</dbReference>